<dbReference type="Pfam" id="PF01926">
    <property type="entry name" value="MMR_HSR1"/>
    <property type="match status" value="1"/>
</dbReference>
<dbReference type="InterPro" id="IPR025121">
    <property type="entry name" value="GTPase_HflX_N"/>
</dbReference>
<keyword evidence="4 5" id="KW-0342">GTP-binding</keyword>
<dbReference type="SUPFAM" id="SSF52540">
    <property type="entry name" value="P-loop containing nucleoside triphosphate hydrolases"/>
    <property type="match status" value="1"/>
</dbReference>
<protein>
    <recommendedName>
        <fullName evidence="5">GTPase HflX</fullName>
    </recommendedName>
    <alternativeName>
        <fullName evidence="5">GTP-binding protein HflX</fullName>
    </alternativeName>
</protein>
<dbReference type="PANTHER" id="PTHR10229:SF0">
    <property type="entry name" value="GTP-BINDING PROTEIN 6-RELATED"/>
    <property type="match status" value="1"/>
</dbReference>
<gene>
    <name evidence="5 7" type="primary">hflX</name>
    <name evidence="7" type="ORF">ACFODW_17055</name>
</gene>
<dbReference type="InterPro" id="IPR042108">
    <property type="entry name" value="GTPase_HflX_N_sf"/>
</dbReference>
<proteinExistence type="inferred from homology"/>
<dbReference type="InterPro" id="IPR027417">
    <property type="entry name" value="P-loop_NTPase"/>
</dbReference>
<dbReference type="InterPro" id="IPR030394">
    <property type="entry name" value="G_HFLX_dom"/>
</dbReference>
<dbReference type="Pfam" id="PF16360">
    <property type="entry name" value="GTP-bdg_M"/>
    <property type="match status" value="1"/>
</dbReference>
<dbReference type="Gene3D" id="3.40.50.11060">
    <property type="entry name" value="GTPase HflX, N-terminal domain"/>
    <property type="match status" value="1"/>
</dbReference>
<comment type="subunit">
    <text evidence="5">Monomer. Associates with the 50S ribosomal subunit.</text>
</comment>
<keyword evidence="2 5" id="KW-0547">Nucleotide-binding</keyword>
<keyword evidence="8" id="KW-1185">Reference proteome</keyword>
<evidence type="ECO:0000313" key="7">
    <source>
        <dbReference type="EMBL" id="MFC2950032.1"/>
    </source>
</evidence>
<dbReference type="PIRSF" id="PIRSF006809">
    <property type="entry name" value="GTP-binding_hflX_prd"/>
    <property type="match status" value="1"/>
</dbReference>
<organism evidence="7 8">
    <name type="scientific">Virgibacillus sediminis</name>
    <dbReference type="NCBI Taxonomy" id="202260"/>
    <lineage>
        <taxon>Bacteria</taxon>
        <taxon>Bacillati</taxon>
        <taxon>Bacillota</taxon>
        <taxon>Bacilli</taxon>
        <taxon>Bacillales</taxon>
        <taxon>Bacillaceae</taxon>
        <taxon>Virgibacillus</taxon>
    </lineage>
</organism>
<dbReference type="NCBIfam" id="TIGR03156">
    <property type="entry name" value="GTP_HflX"/>
    <property type="match status" value="1"/>
</dbReference>
<evidence type="ECO:0000256" key="2">
    <source>
        <dbReference type="ARBA" id="ARBA00022741"/>
    </source>
</evidence>
<dbReference type="Gene3D" id="3.40.50.300">
    <property type="entry name" value="P-loop containing nucleotide triphosphate hydrolases"/>
    <property type="match status" value="1"/>
</dbReference>
<keyword evidence="5" id="KW-0963">Cytoplasm</keyword>
<dbReference type="EMBL" id="JBHRRZ010000040">
    <property type="protein sequence ID" value="MFC2950032.1"/>
    <property type="molecule type" value="Genomic_DNA"/>
</dbReference>
<keyword evidence="3" id="KW-0460">Magnesium</keyword>
<dbReference type="InterPro" id="IPR032305">
    <property type="entry name" value="GTP-bd_M"/>
</dbReference>
<dbReference type="PANTHER" id="PTHR10229">
    <property type="entry name" value="GTP-BINDING PROTEIN HFLX"/>
    <property type="match status" value="1"/>
</dbReference>
<comment type="similarity">
    <text evidence="5">Belongs to the TRAFAC class OBG-HflX-like GTPase superfamily. HflX GTPase family.</text>
</comment>
<reference evidence="8" key="1">
    <citation type="journal article" date="2019" name="Int. J. Syst. Evol. Microbiol.">
        <title>The Global Catalogue of Microorganisms (GCM) 10K type strain sequencing project: providing services to taxonomists for standard genome sequencing and annotation.</title>
        <authorList>
            <consortium name="The Broad Institute Genomics Platform"/>
            <consortium name="The Broad Institute Genome Sequencing Center for Infectious Disease"/>
            <person name="Wu L."/>
            <person name="Ma J."/>
        </authorList>
    </citation>
    <scope>NUCLEOTIDE SEQUENCE [LARGE SCALE GENOMIC DNA]</scope>
    <source>
        <strain evidence="8">KCTC 13193</strain>
    </source>
</reference>
<accession>A0ABV7AA79</accession>
<dbReference type="Pfam" id="PF13167">
    <property type="entry name" value="GTP-bdg_N"/>
    <property type="match status" value="1"/>
</dbReference>
<keyword evidence="1" id="KW-0479">Metal-binding</keyword>
<sequence>MPEEKILIMAVNKDKQHSDRFRSSLEELMSLSNTAGGSVHAVVTQNRQRIHPATYMGEGMIDEIAKQIEELDIDLVISNDELSPGQLRNLGDRFGVRLIDRSQLILDIFAQRARTKEGKMQVELAQLEYMLPRLHGQGTAMSRLGAGIGTRGPGETKLETDQRHIRRRIYDIKRRLKMVVQQREQYRQRRKANEAHQIAIVGYTNAGKSTLFNKLTDSGSLAEDQLFATLDPLTRQIQLPSGLHTLITDTVGFLQELPTSLIAAFRSTLEEVTEADFLLHVVDGAHPDREQQQDTVLKLLEDLGAHTLPVLTVYNKKDLFEDDFIPMHHPYIAISAFDEKDIEILLKKIETMLTEHWEKYSATLPPEEGRIISKLERESIVEEKKFLEDTEHYQINGFIRSGHPLNSIIKEH</sequence>
<evidence type="ECO:0000256" key="5">
    <source>
        <dbReference type="HAMAP-Rule" id="MF_00900"/>
    </source>
</evidence>
<dbReference type="InterPro" id="IPR016496">
    <property type="entry name" value="GTPase_HflX"/>
</dbReference>
<evidence type="ECO:0000313" key="8">
    <source>
        <dbReference type="Proteomes" id="UP001595387"/>
    </source>
</evidence>
<evidence type="ECO:0000259" key="6">
    <source>
        <dbReference type="PROSITE" id="PS51705"/>
    </source>
</evidence>
<comment type="function">
    <text evidence="5">GTPase that associates with the 50S ribosomal subunit and may have a role during protein synthesis or ribosome biogenesis.</text>
</comment>
<comment type="caution">
    <text evidence="7">The sequence shown here is derived from an EMBL/GenBank/DDBJ whole genome shotgun (WGS) entry which is preliminary data.</text>
</comment>
<dbReference type="RefSeq" id="WP_390308008.1">
    <property type="nucleotide sequence ID" value="NZ_JBHRRZ010000040.1"/>
</dbReference>
<dbReference type="PROSITE" id="PS51705">
    <property type="entry name" value="G_HFLX"/>
    <property type="match status" value="1"/>
</dbReference>
<name>A0ABV7AA79_9BACI</name>
<dbReference type="Gene3D" id="6.10.250.2860">
    <property type="match status" value="1"/>
</dbReference>
<dbReference type="CDD" id="cd01878">
    <property type="entry name" value="HflX"/>
    <property type="match status" value="1"/>
</dbReference>
<comment type="subcellular location">
    <subcellularLocation>
        <location evidence="5">Cytoplasm</location>
    </subcellularLocation>
    <text evidence="5">May associate with membranes.</text>
</comment>
<dbReference type="PRINTS" id="PR00326">
    <property type="entry name" value="GTP1OBG"/>
</dbReference>
<evidence type="ECO:0000256" key="1">
    <source>
        <dbReference type="ARBA" id="ARBA00022723"/>
    </source>
</evidence>
<feature type="domain" description="Hflx-type G" evidence="6">
    <location>
        <begin position="196"/>
        <end position="357"/>
    </location>
</feature>
<evidence type="ECO:0000256" key="3">
    <source>
        <dbReference type="ARBA" id="ARBA00022842"/>
    </source>
</evidence>
<evidence type="ECO:0000256" key="4">
    <source>
        <dbReference type="ARBA" id="ARBA00023134"/>
    </source>
</evidence>
<dbReference type="InterPro" id="IPR006073">
    <property type="entry name" value="GTP-bd"/>
</dbReference>
<dbReference type="HAMAP" id="MF_00900">
    <property type="entry name" value="GTPase_HflX"/>
    <property type="match status" value="1"/>
</dbReference>
<dbReference type="Proteomes" id="UP001595387">
    <property type="component" value="Unassembled WGS sequence"/>
</dbReference>